<comment type="caution">
    <text evidence="2">The sequence shown here is derived from an EMBL/GenBank/DDBJ whole genome shotgun (WGS) entry which is preliminary data.</text>
</comment>
<dbReference type="EMBL" id="JAOQKC010000001">
    <property type="protein sequence ID" value="MCU6695336.1"/>
    <property type="molecule type" value="Genomic_DNA"/>
</dbReference>
<feature type="region of interest" description="Disordered" evidence="1">
    <location>
        <begin position="48"/>
        <end position="68"/>
    </location>
</feature>
<sequence length="68" mass="7782">MGKSDSYEDIIHLPHHQSTVHPQMPRADRAAQFSPFAALTGHEAAIRETAERVEQERDSRETEPVWET</sequence>
<evidence type="ECO:0000313" key="3">
    <source>
        <dbReference type="Proteomes" id="UP001652461"/>
    </source>
</evidence>
<evidence type="ECO:0000313" key="2">
    <source>
        <dbReference type="EMBL" id="MCU6695336.1"/>
    </source>
</evidence>
<protein>
    <submittedName>
        <fullName evidence="2">Uncharacterized protein</fullName>
    </submittedName>
</protein>
<reference evidence="2 3" key="1">
    <citation type="journal article" date="2021" name="ISME Commun">
        <title>Automated analysis of genomic sequences facilitates high-throughput and comprehensive description of bacteria.</title>
        <authorList>
            <person name="Hitch T.C.A."/>
        </authorList>
    </citation>
    <scope>NUCLEOTIDE SEQUENCE [LARGE SCALE GENOMIC DNA]</scope>
    <source>
        <strain evidence="2 3">Sanger_04</strain>
    </source>
</reference>
<name>A0ABT2RSP4_9FIRM</name>
<accession>A0ABT2RSP4</accession>
<organism evidence="2 3">
    <name type="scientific">Laedolimicola ammoniilytica</name>
    <dbReference type="NCBI Taxonomy" id="2981771"/>
    <lineage>
        <taxon>Bacteria</taxon>
        <taxon>Bacillati</taxon>
        <taxon>Bacillota</taxon>
        <taxon>Clostridia</taxon>
        <taxon>Lachnospirales</taxon>
        <taxon>Lachnospiraceae</taxon>
        <taxon>Laedolimicola</taxon>
    </lineage>
</organism>
<keyword evidence="3" id="KW-1185">Reference proteome</keyword>
<evidence type="ECO:0000256" key="1">
    <source>
        <dbReference type="SAM" id="MobiDB-lite"/>
    </source>
</evidence>
<gene>
    <name evidence="2" type="ORF">OCV63_00255</name>
</gene>
<dbReference type="Proteomes" id="UP001652461">
    <property type="component" value="Unassembled WGS sequence"/>
</dbReference>
<proteinExistence type="predicted"/>